<sequence>MEENATDSDSEHTEPDETQEEGVELLMDEEDAQAGGDGDSDGEEQQFDITLPATHSYMGSSLEVLTGRRLLEPGWAGVVAGAAHHGALFPGETVPMLLPPEPLRARILHDRLFCLLAPDETGTRISGFGVVCEVLQGAAEAGVIARATHRARLRPAPGHPTHVHAYSRMQLLDVVVLPELAPGAPLRPARLASLDPLRRPDTDLPLERRLRRMDAAGSAWPAFVWRLFDYRRLRARLAEYFRTLQLEDKMPLEPVSLSFWVASNLALSPRDRLALFAVDNALLRLSLALRCIDRSAALCCGACGGELARRAHMFAMSSDGVHANYTNHGGFMHDIVTVRSARNTSLGAPSAEYSWFPGYCWRVAQCAGCTAHVGWRFDAMKKRLRPAQFYALCRNVVLPRDTAPRRDLL</sequence>
<name>A0ACC0KY20_CHOFU</name>
<accession>A0ACC0KY20</accession>
<dbReference type="EMBL" id="CM046115">
    <property type="protein sequence ID" value="KAI8441205.1"/>
    <property type="molecule type" value="Genomic_DNA"/>
</dbReference>
<evidence type="ECO:0000313" key="2">
    <source>
        <dbReference type="Proteomes" id="UP001064048"/>
    </source>
</evidence>
<dbReference type="Proteomes" id="UP001064048">
    <property type="component" value="Chromosome 15"/>
</dbReference>
<organism evidence="1 2">
    <name type="scientific">Choristoneura fumiferana</name>
    <name type="common">Spruce budworm moth</name>
    <name type="synonym">Archips fumiferana</name>
    <dbReference type="NCBI Taxonomy" id="7141"/>
    <lineage>
        <taxon>Eukaryota</taxon>
        <taxon>Metazoa</taxon>
        <taxon>Ecdysozoa</taxon>
        <taxon>Arthropoda</taxon>
        <taxon>Hexapoda</taxon>
        <taxon>Insecta</taxon>
        <taxon>Pterygota</taxon>
        <taxon>Neoptera</taxon>
        <taxon>Endopterygota</taxon>
        <taxon>Lepidoptera</taxon>
        <taxon>Glossata</taxon>
        <taxon>Ditrysia</taxon>
        <taxon>Tortricoidea</taxon>
        <taxon>Tortricidae</taxon>
        <taxon>Tortricinae</taxon>
        <taxon>Choristoneura</taxon>
    </lineage>
</organism>
<gene>
    <name evidence="1" type="ORF">MSG28_009431</name>
</gene>
<reference evidence="1 2" key="1">
    <citation type="journal article" date="2022" name="Genome Biol. Evol.">
        <title>The Spruce Budworm Genome: Reconstructing the Evolutionary History of Antifreeze Proteins.</title>
        <authorList>
            <person name="Beliveau C."/>
            <person name="Gagne P."/>
            <person name="Picq S."/>
            <person name="Vernygora O."/>
            <person name="Keeling C.I."/>
            <person name="Pinkney K."/>
            <person name="Doucet D."/>
            <person name="Wen F."/>
            <person name="Johnston J.S."/>
            <person name="Maaroufi H."/>
            <person name="Boyle B."/>
            <person name="Laroche J."/>
            <person name="Dewar K."/>
            <person name="Juretic N."/>
            <person name="Blackburn G."/>
            <person name="Nisole A."/>
            <person name="Brunet B."/>
            <person name="Brandao M."/>
            <person name="Lumley L."/>
            <person name="Duan J."/>
            <person name="Quan G."/>
            <person name="Lucarotti C.J."/>
            <person name="Roe A.D."/>
            <person name="Sperling F.A.H."/>
            <person name="Levesque R.C."/>
            <person name="Cusson M."/>
        </authorList>
    </citation>
    <scope>NUCLEOTIDE SEQUENCE [LARGE SCALE GENOMIC DNA]</scope>
    <source>
        <strain evidence="1">Glfc:IPQL:Cfum</strain>
    </source>
</reference>
<protein>
    <submittedName>
        <fullName evidence="1">Uncharacterized protein</fullName>
    </submittedName>
</protein>
<comment type="caution">
    <text evidence="1">The sequence shown here is derived from an EMBL/GenBank/DDBJ whole genome shotgun (WGS) entry which is preliminary data.</text>
</comment>
<proteinExistence type="predicted"/>
<evidence type="ECO:0000313" key="1">
    <source>
        <dbReference type="EMBL" id="KAI8441205.1"/>
    </source>
</evidence>
<keyword evidence="2" id="KW-1185">Reference proteome</keyword>